<reference evidence="8 9" key="1">
    <citation type="submission" date="2024-07" db="EMBL/GenBank/DDBJ databases">
        <title>Section-level genome sequencing and comparative genomics of Aspergillus sections Usti and Cavernicolus.</title>
        <authorList>
            <consortium name="Lawrence Berkeley National Laboratory"/>
            <person name="Nybo J.L."/>
            <person name="Vesth T.C."/>
            <person name="Theobald S."/>
            <person name="Frisvad J.C."/>
            <person name="Larsen T.O."/>
            <person name="Kjaerboelling I."/>
            <person name="Rothschild-Mancinelli K."/>
            <person name="Lyhne E.K."/>
            <person name="Kogle M.E."/>
            <person name="Barry K."/>
            <person name="Clum A."/>
            <person name="Na H."/>
            <person name="Ledsgaard L."/>
            <person name="Lin J."/>
            <person name="Lipzen A."/>
            <person name="Kuo A."/>
            <person name="Riley R."/>
            <person name="Mondo S."/>
            <person name="LaButti K."/>
            <person name="Haridas S."/>
            <person name="Pangalinan J."/>
            <person name="Salamov A.A."/>
            <person name="Simmons B.A."/>
            <person name="Magnuson J.K."/>
            <person name="Chen J."/>
            <person name="Drula E."/>
            <person name="Henrissat B."/>
            <person name="Wiebenga A."/>
            <person name="Lubbers R.J."/>
            <person name="Gomes A.C."/>
            <person name="Makela M.R."/>
            <person name="Stajich J."/>
            <person name="Grigoriev I.V."/>
            <person name="Mortensen U.H."/>
            <person name="De vries R.P."/>
            <person name="Baker S.E."/>
            <person name="Andersen M.R."/>
        </authorList>
    </citation>
    <scope>NUCLEOTIDE SEQUENCE [LARGE SCALE GENOMIC DNA]</scope>
    <source>
        <strain evidence="8 9">CBS 600.67</strain>
    </source>
</reference>
<dbReference type="InterPro" id="IPR007219">
    <property type="entry name" value="XnlR_reg_dom"/>
</dbReference>
<organism evidence="8 9">
    <name type="scientific">Aspergillus cavernicola</name>
    <dbReference type="NCBI Taxonomy" id="176166"/>
    <lineage>
        <taxon>Eukaryota</taxon>
        <taxon>Fungi</taxon>
        <taxon>Dikarya</taxon>
        <taxon>Ascomycota</taxon>
        <taxon>Pezizomycotina</taxon>
        <taxon>Eurotiomycetes</taxon>
        <taxon>Eurotiomycetidae</taxon>
        <taxon>Eurotiales</taxon>
        <taxon>Aspergillaceae</taxon>
        <taxon>Aspergillus</taxon>
        <taxon>Aspergillus subgen. Nidulantes</taxon>
    </lineage>
</organism>
<keyword evidence="1" id="KW-0479">Metal-binding</keyword>
<keyword evidence="2" id="KW-0805">Transcription regulation</keyword>
<evidence type="ECO:0000256" key="5">
    <source>
        <dbReference type="ARBA" id="ARBA00023242"/>
    </source>
</evidence>
<dbReference type="Gene3D" id="4.10.240.10">
    <property type="entry name" value="Zn(2)-C6 fungal-type DNA-binding domain"/>
    <property type="match status" value="1"/>
</dbReference>
<protein>
    <recommendedName>
        <fullName evidence="7">Zn(2)-C6 fungal-type domain-containing protein</fullName>
    </recommendedName>
</protein>
<accession>A0ABR4IF27</accession>
<dbReference type="PANTHER" id="PTHR47424:SF15">
    <property type="entry name" value="ZN(II)2CYS6 TRANSCRIPTION FACTOR (EUROFUNG)"/>
    <property type="match status" value="1"/>
</dbReference>
<dbReference type="Proteomes" id="UP001610335">
    <property type="component" value="Unassembled WGS sequence"/>
</dbReference>
<dbReference type="InterPro" id="IPR051127">
    <property type="entry name" value="Fungal_SecMet_Regulators"/>
</dbReference>
<gene>
    <name evidence="8" type="ORF">BDW59DRAFT_171944</name>
</gene>
<proteinExistence type="predicted"/>
<dbReference type="SUPFAM" id="SSF57701">
    <property type="entry name" value="Zn2/Cys6 DNA-binding domain"/>
    <property type="match status" value="1"/>
</dbReference>
<evidence type="ECO:0000256" key="6">
    <source>
        <dbReference type="SAM" id="MobiDB-lite"/>
    </source>
</evidence>
<dbReference type="PROSITE" id="PS50048">
    <property type="entry name" value="ZN2_CY6_FUNGAL_2"/>
    <property type="match status" value="1"/>
</dbReference>
<feature type="compositionally biased region" description="Polar residues" evidence="6">
    <location>
        <begin position="69"/>
        <end position="96"/>
    </location>
</feature>
<evidence type="ECO:0000259" key="7">
    <source>
        <dbReference type="PROSITE" id="PS50048"/>
    </source>
</evidence>
<dbReference type="Pfam" id="PF04082">
    <property type="entry name" value="Fungal_trans"/>
    <property type="match status" value="1"/>
</dbReference>
<evidence type="ECO:0000256" key="3">
    <source>
        <dbReference type="ARBA" id="ARBA00023125"/>
    </source>
</evidence>
<sequence>MVETSPTAQSQGWRISKACQECRKRKIKCNGETPCKTCRLRRTPCIYREIIRQRKKKHQDRYDSPTEGLEQTGSARPESLQQPPVSFNNSVSATHMTSPSNKMQLYYGSTSHFALMHEIYRDLTAHPASHPTQGPQGRVEEAGAGLDLFSFRCIFFGIPTNTDPNDPTRGPNATDPQIMFLPFELANTFLQQFLSTIYYLLPFWSPETFHRHLEQLYGPRPAARTDKHYCILLMAMAIGCLVTEHHVWGDILYERVKASANSFDDTVNLQTHAHYQNEKGRPNSCFLHFGTATRKAFSAGLHKELPNESRDTVDSLEERRRTFWFLYVFENWVPFHLGRPSSLSRRDVGIPPPEDGFLIALISIADAVSRSANELYGQHHDSLLHMWKIAKGIWDDLRTFDSKMQCAVGFGLDSRPQLGGIGVQQTICITLYYHVVLLTFRPFLIFRGRWNQDMRAKSGIKREIPPWLNEACGYALSAACRTIHFLCESYSVNELVRELRYHTYFLASCCFTLIFDLIHGQDLAATHLPWIHASLRAISSMRPGDPGKASMVAIQTVLKQIDPAYEWVPQPETRDLAYATHQPPPMLKPYSNDMATSTSNPQNTPNLDLMSSNHVSSQPHSMLYDFQGNPLEKGMHMAATSGSAGSGEDLLDFTQSDMGWDFDFSTMDLETFFSISPAFDASVA</sequence>
<evidence type="ECO:0000256" key="1">
    <source>
        <dbReference type="ARBA" id="ARBA00022723"/>
    </source>
</evidence>
<dbReference type="SMART" id="SM00066">
    <property type="entry name" value="GAL4"/>
    <property type="match status" value="1"/>
</dbReference>
<dbReference type="SMART" id="SM00906">
    <property type="entry name" value="Fungal_trans"/>
    <property type="match status" value="1"/>
</dbReference>
<dbReference type="InterPro" id="IPR036864">
    <property type="entry name" value="Zn2-C6_fun-type_DNA-bd_sf"/>
</dbReference>
<keyword evidence="4" id="KW-0804">Transcription</keyword>
<dbReference type="EMBL" id="JBFXLS010000031">
    <property type="protein sequence ID" value="KAL2826314.1"/>
    <property type="molecule type" value="Genomic_DNA"/>
</dbReference>
<feature type="domain" description="Zn(2)-C6 fungal-type" evidence="7">
    <location>
        <begin position="18"/>
        <end position="47"/>
    </location>
</feature>
<evidence type="ECO:0000313" key="8">
    <source>
        <dbReference type="EMBL" id="KAL2826314.1"/>
    </source>
</evidence>
<evidence type="ECO:0000256" key="2">
    <source>
        <dbReference type="ARBA" id="ARBA00023015"/>
    </source>
</evidence>
<comment type="caution">
    <text evidence="8">The sequence shown here is derived from an EMBL/GenBank/DDBJ whole genome shotgun (WGS) entry which is preliminary data.</text>
</comment>
<evidence type="ECO:0000313" key="9">
    <source>
        <dbReference type="Proteomes" id="UP001610335"/>
    </source>
</evidence>
<name>A0ABR4IF27_9EURO</name>
<dbReference type="PANTHER" id="PTHR47424">
    <property type="entry name" value="REGULATORY PROTEIN GAL4"/>
    <property type="match status" value="1"/>
</dbReference>
<evidence type="ECO:0000256" key="4">
    <source>
        <dbReference type="ARBA" id="ARBA00023163"/>
    </source>
</evidence>
<dbReference type="Pfam" id="PF00172">
    <property type="entry name" value="Zn_clus"/>
    <property type="match status" value="1"/>
</dbReference>
<dbReference type="CDD" id="cd12148">
    <property type="entry name" value="fungal_TF_MHR"/>
    <property type="match status" value="1"/>
</dbReference>
<keyword evidence="3" id="KW-0238">DNA-binding</keyword>
<dbReference type="CDD" id="cd00067">
    <property type="entry name" value="GAL4"/>
    <property type="match status" value="1"/>
</dbReference>
<feature type="region of interest" description="Disordered" evidence="6">
    <location>
        <begin position="56"/>
        <end position="96"/>
    </location>
</feature>
<dbReference type="PROSITE" id="PS00463">
    <property type="entry name" value="ZN2_CY6_FUNGAL_1"/>
    <property type="match status" value="1"/>
</dbReference>
<keyword evidence="9" id="KW-1185">Reference proteome</keyword>
<dbReference type="InterPro" id="IPR001138">
    <property type="entry name" value="Zn2Cys6_DnaBD"/>
</dbReference>
<keyword evidence="5" id="KW-0539">Nucleus</keyword>